<accession>A0A519BHQ2</accession>
<organism evidence="1 2">
    <name type="scientific">Acididesulfobacter guangdongensis</name>
    <dbReference type="NCBI Taxonomy" id="2597225"/>
    <lineage>
        <taxon>Bacteria</taxon>
        <taxon>Deltaproteobacteria</taxon>
        <taxon>Candidatus Acidulodesulfobacterales</taxon>
        <taxon>Candidatus Acididesulfobacter</taxon>
    </lineage>
</organism>
<comment type="caution">
    <text evidence="1">The sequence shown here is derived from an EMBL/GenBank/DDBJ whole genome shotgun (WGS) entry which is preliminary data.</text>
</comment>
<dbReference type="InterPro" id="IPR025737">
    <property type="entry name" value="FApF"/>
</dbReference>
<dbReference type="Proteomes" id="UP000316562">
    <property type="component" value="Unassembled WGS sequence"/>
</dbReference>
<dbReference type="Pfam" id="PF13557">
    <property type="entry name" value="Phenol_MetA_deg"/>
    <property type="match status" value="1"/>
</dbReference>
<name>A0A519BHQ2_ACIG2</name>
<evidence type="ECO:0000313" key="1">
    <source>
        <dbReference type="EMBL" id="RZD16784.1"/>
    </source>
</evidence>
<gene>
    <name evidence="1" type="ORF">EVJ46_00650</name>
</gene>
<dbReference type="AlphaFoldDB" id="A0A519BHQ2"/>
<sequence>MKKTAMEHQSFLKILLFFILVISSSMFVKLSLVRRAFADPDGAGNNFFYKGSFAFGTPPANKFITYQMMTYEAFGSVFTNTGSVKNLPASVTRYVYLPEFIWTNSLLNSNATNLFEVIVPFGQATQHLSNPSSQYENSSTGLGDILVYEGVSSKTYSDGNLSANIFPQVSFTVPAGSWNNDSTVNLGGDEWQIMPTLTGEFAYNLPSNMALKLDYAIGYSYNEGHSAINMAEVKSGGASITNPGNNFFADIFLNYYITPALDIYNETSYVNQGANNGYSGKNAPVYMQINNGYKDVASGFGIDYHIKNVMLDARVLRDLHGDNGPDGFYSQVGLIMTF</sequence>
<reference evidence="1 2" key="1">
    <citation type="journal article" date="2019" name="ISME J.">
        <title>Insights into ecological role of a new deltaproteobacterial order Candidatus Acidulodesulfobacterales by metagenomics and metatranscriptomics.</title>
        <authorList>
            <person name="Tan S."/>
            <person name="Liu J."/>
            <person name="Fang Y."/>
            <person name="Hedlund B.P."/>
            <person name="Lian Z.H."/>
            <person name="Huang L.Y."/>
            <person name="Li J.T."/>
            <person name="Huang L.N."/>
            <person name="Li W.J."/>
            <person name="Jiang H.C."/>
            <person name="Dong H.L."/>
            <person name="Shu W.S."/>
        </authorList>
    </citation>
    <scope>NUCLEOTIDE SEQUENCE [LARGE SCALE GENOMIC DNA]</scope>
    <source>
        <strain evidence="1">AP2</strain>
    </source>
</reference>
<proteinExistence type="predicted"/>
<protein>
    <submittedName>
        <fullName evidence="1">Transporter</fullName>
    </submittedName>
</protein>
<dbReference type="EMBL" id="SGBC01000001">
    <property type="protein sequence ID" value="RZD16784.1"/>
    <property type="molecule type" value="Genomic_DNA"/>
</dbReference>
<evidence type="ECO:0000313" key="2">
    <source>
        <dbReference type="Proteomes" id="UP000316562"/>
    </source>
</evidence>